<evidence type="ECO:0000313" key="1">
    <source>
        <dbReference type="EMBL" id="ABB59735.1"/>
    </source>
</evidence>
<dbReference type="OrthoDB" id="289721at2759"/>
<keyword evidence="1" id="KW-0695">RNA-directed DNA polymerase</keyword>
<organism evidence="1">
    <name type="scientific">Gallus gallus</name>
    <name type="common">Chicken</name>
    <dbReference type="NCBI Taxonomy" id="9031"/>
    <lineage>
        <taxon>Eukaryota</taxon>
        <taxon>Metazoa</taxon>
        <taxon>Chordata</taxon>
        <taxon>Craniata</taxon>
        <taxon>Vertebrata</taxon>
        <taxon>Euteleostomi</taxon>
        <taxon>Archelosauria</taxon>
        <taxon>Archosauria</taxon>
        <taxon>Dinosauria</taxon>
        <taxon>Saurischia</taxon>
        <taxon>Theropoda</taxon>
        <taxon>Coelurosauria</taxon>
        <taxon>Aves</taxon>
        <taxon>Neognathae</taxon>
        <taxon>Galloanserae</taxon>
        <taxon>Galliformes</taxon>
        <taxon>Phasianidae</taxon>
        <taxon>Phasianinae</taxon>
        <taxon>Gallus</taxon>
    </lineage>
</organism>
<reference evidence="1" key="1">
    <citation type="journal article" date="2006" name="Gene">
        <title>Complicated RNA splicing of chicken telomerase reverse transcriptase revealed by profiling cells both positive and negative for telomerase activity.</title>
        <authorList>
            <person name="Chang H."/>
            <person name="Delany M.E."/>
        </authorList>
    </citation>
    <scope>NUCLEOTIDE SEQUENCE</scope>
</reference>
<dbReference type="AlphaFoldDB" id="Q2XT19"/>
<protein>
    <submittedName>
        <fullName evidence="1">Telomerase reverse transcriptase variant 3</fullName>
    </submittedName>
</protein>
<proteinExistence type="evidence at transcript level"/>
<sequence length="32" mass="4021">KMRVNDCVWLRLAKETILPKYIYVPCLQRRWK</sequence>
<keyword evidence="1" id="KW-0808">Transferase</keyword>
<keyword evidence="1" id="KW-0548">Nucleotidyltransferase</keyword>
<dbReference type="EMBL" id="DQ256211">
    <property type="protein sequence ID" value="ABB59735.1"/>
    <property type="molecule type" value="mRNA"/>
</dbReference>
<gene>
    <name evidence="1" type="primary">TERT</name>
</gene>
<dbReference type="GO" id="GO:0003964">
    <property type="term" value="F:RNA-directed DNA polymerase activity"/>
    <property type="evidence" value="ECO:0007669"/>
    <property type="project" value="UniProtKB-KW"/>
</dbReference>
<name>Q2XT19_CHICK</name>
<accession>Q2XT19</accession>
<feature type="non-terminal residue" evidence="1">
    <location>
        <position position="1"/>
    </location>
</feature>